<keyword evidence="5" id="KW-1185">Reference proteome</keyword>
<evidence type="ECO:0000259" key="3">
    <source>
        <dbReference type="SMART" id="SM01008"/>
    </source>
</evidence>
<dbReference type="SMART" id="SM01008">
    <property type="entry name" value="Ald_Xan_dh_C"/>
    <property type="match status" value="1"/>
</dbReference>
<dbReference type="InterPro" id="IPR036856">
    <property type="entry name" value="Ald_Oxase/Xan_DH_a/b_sf"/>
</dbReference>
<organism evidence="4 5">
    <name type="scientific">Saccharopolyspora thermophila</name>
    <dbReference type="NCBI Taxonomy" id="89367"/>
    <lineage>
        <taxon>Bacteria</taxon>
        <taxon>Bacillati</taxon>
        <taxon>Actinomycetota</taxon>
        <taxon>Actinomycetes</taxon>
        <taxon>Pseudonocardiales</taxon>
        <taxon>Pseudonocardiaceae</taxon>
        <taxon>Saccharopolyspora</taxon>
    </lineage>
</organism>
<reference evidence="4 5" key="1">
    <citation type="journal article" date="2019" name="Int. J. Syst. Evol. Microbiol.">
        <title>The Global Catalogue of Microorganisms (GCM) 10K type strain sequencing project: providing services to taxonomists for standard genome sequencing and annotation.</title>
        <authorList>
            <consortium name="The Broad Institute Genomics Platform"/>
            <consortium name="The Broad Institute Genome Sequencing Center for Infectious Disease"/>
            <person name="Wu L."/>
            <person name="Ma J."/>
        </authorList>
    </citation>
    <scope>NUCLEOTIDE SEQUENCE [LARGE SCALE GENOMIC DNA]</scope>
    <source>
        <strain evidence="4 5">JCM 10664</strain>
    </source>
</reference>
<dbReference type="Gene3D" id="3.90.1170.50">
    <property type="entry name" value="Aldehyde oxidase/xanthine dehydrogenase, a/b hammerhead"/>
    <property type="match status" value="1"/>
</dbReference>
<protein>
    <submittedName>
        <fullName evidence="4">Xanthine dehydrogenase family protein molybdopterin-binding subunit</fullName>
    </submittedName>
</protein>
<dbReference type="RefSeq" id="WP_346071772.1">
    <property type="nucleotide sequence ID" value="NZ_BAAAHC010000001.1"/>
</dbReference>
<keyword evidence="2" id="KW-0560">Oxidoreductase</keyword>
<keyword evidence="1" id="KW-0500">Molybdenum</keyword>
<dbReference type="EMBL" id="BAAAHC010000001">
    <property type="protein sequence ID" value="GAA0502875.1"/>
    <property type="molecule type" value="Genomic_DNA"/>
</dbReference>
<accession>A0ABN1BPX0</accession>
<dbReference type="PANTHER" id="PTHR11908">
    <property type="entry name" value="XANTHINE DEHYDROGENASE"/>
    <property type="match status" value="1"/>
</dbReference>
<evidence type="ECO:0000256" key="2">
    <source>
        <dbReference type="ARBA" id="ARBA00023002"/>
    </source>
</evidence>
<dbReference type="Pfam" id="PF20256">
    <property type="entry name" value="MoCoBD_2"/>
    <property type="match status" value="1"/>
</dbReference>
<evidence type="ECO:0000256" key="1">
    <source>
        <dbReference type="ARBA" id="ARBA00022505"/>
    </source>
</evidence>
<proteinExistence type="predicted"/>
<dbReference type="InterPro" id="IPR000674">
    <property type="entry name" value="Ald_Oxase/Xan_DH_a/b"/>
</dbReference>
<dbReference type="Gene3D" id="3.30.365.10">
    <property type="entry name" value="Aldehyde oxidase/xanthine dehydrogenase, molybdopterin binding domain"/>
    <property type="match status" value="4"/>
</dbReference>
<gene>
    <name evidence="4" type="ORF">GCM10009545_00580</name>
</gene>
<dbReference type="PANTHER" id="PTHR11908:SF132">
    <property type="entry name" value="ALDEHYDE OXIDASE 1-RELATED"/>
    <property type="match status" value="1"/>
</dbReference>
<dbReference type="InterPro" id="IPR016208">
    <property type="entry name" value="Ald_Oxase/xanthine_DH-like"/>
</dbReference>
<dbReference type="Pfam" id="PF02738">
    <property type="entry name" value="MoCoBD_1"/>
    <property type="match status" value="1"/>
</dbReference>
<dbReference type="InterPro" id="IPR037165">
    <property type="entry name" value="AldOxase/xan_DH_Mopterin-bd_sf"/>
</dbReference>
<evidence type="ECO:0000313" key="5">
    <source>
        <dbReference type="Proteomes" id="UP001500220"/>
    </source>
</evidence>
<dbReference type="Pfam" id="PF01315">
    <property type="entry name" value="Ald_Xan_dh_C"/>
    <property type="match status" value="1"/>
</dbReference>
<comment type="caution">
    <text evidence="4">The sequence shown here is derived from an EMBL/GenBank/DDBJ whole genome shotgun (WGS) entry which is preliminary data.</text>
</comment>
<evidence type="ECO:0000313" key="4">
    <source>
        <dbReference type="EMBL" id="GAA0502875.1"/>
    </source>
</evidence>
<name>A0ABN1BPX0_9PSEU</name>
<feature type="domain" description="Aldehyde oxidase/xanthine dehydrogenase a/b hammerhead" evidence="3">
    <location>
        <begin position="22"/>
        <end position="134"/>
    </location>
</feature>
<dbReference type="SUPFAM" id="SSF56003">
    <property type="entry name" value="Molybdenum cofactor-binding domain"/>
    <property type="match status" value="1"/>
</dbReference>
<dbReference type="SUPFAM" id="SSF54665">
    <property type="entry name" value="CO dehydrogenase molybdoprotein N-domain-like"/>
    <property type="match status" value="1"/>
</dbReference>
<dbReference type="Proteomes" id="UP001500220">
    <property type="component" value="Unassembled WGS sequence"/>
</dbReference>
<dbReference type="InterPro" id="IPR046867">
    <property type="entry name" value="AldOxase/xan_DH_MoCoBD2"/>
</dbReference>
<sequence length="778" mass="83515">MSTRRKWVGAAVPRREDPRLLTGRGRYVDDLDRAGALSAAFVRSPLAAARINSVDLSGVTAAEGVRAAFTAADLDVTGLTAVLERPEFTPTTTPVLATGRVRYAGEPVAIVLADDPYAAEDGTELAIVDYTPQRAVTSADDALAADAPRVHDELTANTFLDVTAFDDDVDEVFATAECVVRTSLRSGRQNALPLEPRGCLAEWVDRDDQLVVHISTQVPHVVRTALARCLGLRERQVRVVVPDVGGGFGLKCVVGREEIAVAAAALRLRRPVKWIEDRREGLTASFLGREQQYQVRAAFDGGGRILALDAEIRCDVGAYSVFPFTSGVEPLMAAAELPGVYRVPRYRARARAVATNKAPTAPYRGVSRPQIVLVMERLMERAARELGLDALAVRRRNLIDTFPHAGVNGITYDPGSYRESLDRCEQRLREEGWFDLRDTAADRRIGIGFACFNERTGYGTEAFAQRRMSVVPGYDIAEVRMDPGGAVTVTTGTSAHGQGHETTLAQIAADQLGLHPEAVKIRQGDTDLVSYGWGTFASRSAAIGGGAVRLAADRLAARLRRIAAHLLGADEDDIELDDGWCRHRDDPGRAVPVAEVAEVAYLRAHRLPKDLEPGLSAQAVFDVLTSGTFSNATHGVVVELDPRTGQTRLLRYLVVEDCGVVINPTIVDGQVRGGVAQGIAGALYERIDYDDDGQPTAGSLVDYLVPTAAEIPDVDVEHLETPCAFTETGAKGMGEGGTIGAPAAVLNAVNDALRGTGVELDAVPITPEQVLRALEGSR</sequence>
<dbReference type="InterPro" id="IPR008274">
    <property type="entry name" value="AldOxase/xan_DH_MoCoBD1"/>
</dbReference>